<dbReference type="InterPro" id="IPR036875">
    <property type="entry name" value="Znf_CCHC_sf"/>
</dbReference>
<feature type="region of interest" description="Disordered" evidence="2">
    <location>
        <begin position="348"/>
        <end position="403"/>
    </location>
</feature>
<dbReference type="AlphaFoldDB" id="A0A179F1U3"/>
<feature type="compositionally biased region" description="Low complexity" evidence="2">
    <location>
        <begin position="60"/>
        <end position="75"/>
    </location>
</feature>
<keyword evidence="1" id="KW-0479">Metal-binding</keyword>
<feature type="domain" description="CCHC-type" evidence="3">
    <location>
        <begin position="328"/>
        <end position="345"/>
    </location>
</feature>
<dbReference type="InterPro" id="IPR001878">
    <property type="entry name" value="Znf_CCHC"/>
</dbReference>
<dbReference type="Proteomes" id="UP000078240">
    <property type="component" value="Unassembled WGS sequence"/>
</dbReference>
<dbReference type="SUPFAM" id="SSF57756">
    <property type="entry name" value="Retrovirus zinc finger-like domains"/>
    <property type="match status" value="1"/>
</dbReference>
<dbReference type="GO" id="GO:0003676">
    <property type="term" value="F:nucleic acid binding"/>
    <property type="evidence" value="ECO:0007669"/>
    <property type="project" value="InterPro"/>
</dbReference>
<dbReference type="Gene3D" id="4.10.60.10">
    <property type="entry name" value="Zinc finger, CCHC-type"/>
    <property type="match status" value="1"/>
</dbReference>
<feature type="compositionally biased region" description="Low complexity" evidence="2">
    <location>
        <begin position="15"/>
        <end position="33"/>
    </location>
</feature>
<organism evidence="4 5">
    <name type="scientific">Purpureocillium lilacinum</name>
    <name type="common">Paecilomyces lilacinus</name>
    <dbReference type="NCBI Taxonomy" id="33203"/>
    <lineage>
        <taxon>Eukaryota</taxon>
        <taxon>Fungi</taxon>
        <taxon>Dikarya</taxon>
        <taxon>Ascomycota</taxon>
        <taxon>Pezizomycotina</taxon>
        <taxon>Sordariomycetes</taxon>
        <taxon>Hypocreomycetidae</taxon>
        <taxon>Hypocreales</taxon>
        <taxon>Ophiocordycipitaceae</taxon>
        <taxon>Purpureocillium</taxon>
    </lineage>
</organism>
<evidence type="ECO:0000313" key="5">
    <source>
        <dbReference type="Proteomes" id="UP000078240"/>
    </source>
</evidence>
<evidence type="ECO:0000259" key="3">
    <source>
        <dbReference type="PROSITE" id="PS50158"/>
    </source>
</evidence>
<proteinExistence type="predicted"/>
<feature type="compositionally biased region" description="Basic and acidic residues" evidence="2">
    <location>
        <begin position="40"/>
        <end position="52"/>
    </location>
</feature>
<feature type="region of interest" description="Disordered" evidence="2">
    <location>
        <begin position="1"/>
        <end position="80"/>
    </location>
</feature>
<accession>A0A179F1U3</accession>
<dbReference type="GO" id="GO:0008270">
    <property type="term" value="F:zinc ion binding"/>
    <property type="evidence" value="ECO:0007669"/>
    <property type="project" value="UniProtKB-KW"/>
</dbReference>
<comment type="caution">
    <text evidence="4">The sequence shown here is derived from an EMBL/GenBank/DDBJ whole genome shotgun (WGS) entry which is preliminary data.</text>
</comment>
<feature type="compositionally biased region" description="Basic and acidic residues" evidence="2">
    <location>
        <begin position="285"/>
        <end position="305"/>
    </location>
</feature>
<keyword evidence="1" id="KW-0862">Zinc</keyword>
<protein>
    <submittedName>
        <fullName evidence="4">Zinc knuckle domain-containing protein</fullName>
    </submittedName>
</protein>
<gene>
    <name evidence="4" type="ORF">VFPBJ_11631</name>
</gene>
<evidence type="ECO:0000256" key="2">
    <source>
        <dbReference type="SAM" id="MobiDB-lite"/>
    </source>
</evidence>
<dbReference type="SMART" id="SM00343">
    <property type="entry name" value="ZnF_C2HC"/>
    <property type="match status" value="1"/>
</dbReference>
<evidence type="ECO:0000256" key="1">
    <source>
        <dbReference type="PROSITE-ProRule" id="PRU00047"/>
    </source>
</evidence>
<reference evidence="4 5" key="1">
    <citation type="submission" date="2016-01" db="EMBL/GenBank/DDBJ databases">
        <title>Biosynthesis of antibiotic leucinostatins and their inhibition on Phytophthora in bio-control Purpureocillium lilacinum.</title>
        <authorList>
            <person name="Wang G."/>
            <person name="Liu Z."/>
            <person name="Lin R."/>
            <person name="Li E."/>
            <person name="Mao Z."/>
            <person name="Ling J."/>
            <person name="Yin W."/>
            <person name="Xie B."/>
        </authorList>
    </citation>
    <scope>NUCLEOTIDE SEQUENCE [LARGE SCALE GENOMIC DNA]</scope>
    <source>
        <strain evidence="4">PLBJ-1</strain>
    </source>
</reference>
<dbReference type="PROSITE" id="PS50158">
    <property type="entry name" value="ZF_CCHC"/>
    <property type="match status" value="1"/>
</dbReference>
<name>A0A179F1U3_PURLI</name>
<dbReference type="EMBL" id="LSBH01000043">
    <property type="protein sequence ID" value="OAQ59083.1"/>
    <property type="molecule type" value="Genomic_DNA"/>
</dbReference>
<feature type="compositionally biased region" description="Polar residues" evidence="2">
    <location>
        <begin position="1"/>
        <end position="14"/>
    </location>
</feature>
<evidence type="ECO:0000313" key="4">
    <source>
        <dbReference type="EMBL" id="OAQ59083.1"/>
    </source>
</evidence>
<feature type="region of interest" description="Disordered" evidence="2">
    <location>
        <begin position="272"/>
        <end position="320"/>
    </location>
</feature>
<sequence>MEANNQDEGSPGRTSQMLMQMMSQMSEQLQNMQASQQNLRAEREADREEMRTQIRAMQSAIATPAQTPQPGATPIIRPGPQRSFSSETILAKKKPTLPDPPKFDGTRKKFRPWYLEIRAKLIHDRGAFRSDEERFAYIYARLEGSAQNMAAAYFEQGGKNDSRSPDPFLDYLNRRYGDPNAKARALDRLRSLRQRPDESFATFFPKFEKELADSGGGSWVDAVQINYLEDALNGKLKDCLISVPNIPTDFNSYAELVSTIGSRLDSRDYQARLERRSPSSTHRQAQPERAARRESPDRMDWEPVKVGKHSSRGTKEGKTGVRWAKEERRCFRCGRVGHVAAYCTRGPREQVDEKSQRPIGKAERPQQRTKAAKVEPRERDNREREDEADSHYETASDDGSENR</sequence>
<keyword evidence="1" id="KW-0863">Zinc-finger</keyword>